<proteinExistence type="predicted"/>
<accession>E8LV10</accession>
<keyword evidence="1" id="KW-0472">Membrane</keyword>
<evidence type="ECO:0000256" key="1">
    <source>
        <dbReference type="SAM" id="Phobius"/>
    </source>
</evidence>
<protein>
    <submittedName>
        <fullName evidence="2">Uncharacterized protein</fullName>
    </submittedName>
</protein>
<dbReference type="EMBL" id="AEVS01000071">
    <property type="protein sequence ID" value="EGA65395.1"/>
    <property type="molecule type" value="Genomic_DNA"/>
</dbReference>
<dbReference type="RefSeq" id="WP_006879674.1">
    <property type="nucleotide sequence ID" value="NZ_AEVS01000071.1"/>
</dbReference>
<keyword evidence="3" id="KW-1185">Reference proteome</keyword>
<keyword evidence="1" id="KW-0812">Transmembrane</keyword>
<evidence type="ECO:0000313" key="2">
    <source>
        <dbReference type="EMBL" id="EGA65395.1"/>
    </source>
</evidence>
<gene>
    <name evidence="2" type="ORF">VIBR0546_13955</name>
</gene>
<feature type="transmembrane region" description="Helical" evidence="1">
    <location>
        <begin position="44"/>
        <end position="76"/>
    </location>
</feature>
<reference evidence="2 3" key="1">
    <citation type="journal article" date="2012" name="Int. J. Syst. Evol. Microbiol.">
        <title>Vibrio caribbeanicus sp. nov., isolated from the marine sponge Scleritoderma cyanea.</title>
        <authorList>
            <person name="Hoffmann M."/>
            <person name="Monday S.R."/>
            <person name="Allard M.W."/>
            <person name="Strain E.A."/>
            <person name="Whittaker P."/>
            <person name="Naum M."/>
            <person name="McCarthy P.J."/>
            <person name="Lopez J.V."/>
            <person name="Fischer M."/>
            <person name="Brown E.W."/>
        </authorList>
    </citation>
    <scope>NUCLEOTIDE SEQUENCE [LARGE SCALE GENOMIC DNA]</scope>
    <source>
        <strain evidence="2 3">LMG 20546</strain>
    </source>
</reference>
<keyword evidence="1" id="KW-1133">Transmembrane helix</keyword>
<organism evidence="2 3">
    <name type="scientific">Vibrio brasiliensis LMG 20546</name>
    <dbReference type="NCBI Taxonomy" id="945543"/>
    <lineage>
        <taxon>Bacteria</taxon>
        <taxon>Pseudomonadati</taxon>
        <taxon>Pseudomonadota</taxon>
        <taxon>Gammaproteobacteria</taxon>
        <taxon>Vibrionales</taxon>
        <taxon>Vibrionaceae</taxon>
        <taxon>Vibrio</taxon>
        <taxon>Vibrio oreintalis group</taxon>
    </lineage>
</organism>
<dbReference type="STRING" id="945543.VIBR0546_13955"/>
<sequence length="122" mass="13460">MQYGSVNIDGNQLYATGNTSPIDVNNIEYMYVKQLDKASKAQKAALIGAVISAIVFVLIPLLGLVVFPLVAVPIYLRSCDYELRVFVTNNTGFGAKEVSLHSSNHRDEYDKVIEHVKALKQS</sequence>
<dbReference type="Proteomes" id="UP000004371">
    <property type="component" value="Unassembled WGS sequence"/>
</dbReference>
<dbReference type="OrthoDB" id="5880783at2"/>
<evidence type="ECO:0000313" key="3">
    <source>
        <dbReference type="Proteomes" id="UP000004371"/>
    </source>
</evidence>
<dbReference type="AlphaFoldDB" id="E8LV10"/>
<comment type="caution">
    <text evidence="2">The sequence shown here is derived from an EMBL/GenBank/DDBJ whole genome shotgun (WGS) entry which is preliminary data.</text>
</comment>
<name>E8LV10_9VIBR</name>
<dbReference type="eggNOG" id="ENOG5032NJX">
    <property type="taxonomic scope" value="Bacteria"/>
</dbReference>